<evidence type="ECO:0008006" key="2">
    <source>
        <dbReference type="Google" id="ProtNLM"/>
    </source>
</evidence>
<protein>
    <recommendedName>
        <fullName evidence="2">Butirosin biosynthesis protein H N-terminal domain-containing protein</fullName>
    </recommendedName>
</protein>
<sequence length="368" mass="42336">MDKITLASQLQLEFPYYYVCHYPLVDLHLRQNQGRSILSLLPNADFWSIPVFSVDTTDVVPNLVMQRGYKLFREGMDLFELTTTGESSFQEGLAQISASIKRNQPVILTGTTYELPHSPDFHNPNYLKPPTNSTLGGSFMVGDHYITVVGIGSEEVFIYDPIPNKFLGTISLESLEKFWRGNLQFPEFTQARGYSFLVTYGIINVTIAEHYQNKKFDSVAINVLNKVNTAFLEGRTRSRPGRLYLSGVALNTYIYEAFCAYYSTSGEIPQSLGKCLFDMRWSRYYLRDFLHDLDQELNLPVSELVDEILVIIQLWEEVYKSFLIIVRKNSQDNQTQVQKFITFLAGVIKREKEFHCQIQDWLSKTKVG</sequence>
<reference evidence="1" key="1">
    <citation type="journal article" date="2014" name="Proc. Natl. Acad. Sci. U.S.A.">
        <title>Hassallidins, antifungal glycolipopeptides, are widespread among cyanobacteria and are the end-product of a nonribosomal pathway.</title>
        <authorList>
            <person name="Vestola J."/>
            <person name="Shishido T.K."/>
            <person name="Jokela J."/>
            <person name="Fewer D.P."/>
            <person name="Aitio O."/>
            <person name="Permi P."/>
            <person name="Wahlsten M."/>
            <person name="Wang H."/>
            <person name="Rouhiainen L."/>
            <person name="Sivonen K."/>
        </authorList>
    </citation>
    <scope>NUCLEOTIDE SEQUENCE</scope>
</reference>
<organism evidence="1">
    <name type="scientific">Anabaena sp. Syke748</name>
    <dbReference type="NCBI Taxonomy" id="1497395"/>
    <lineage>
        <taxon>Bacteria</taxon>
        <taxon>Bacillati</taxon>
        <taxon>Cyanobacteriota</taxon>
        <taxon>Cyanophyceae</taxon>
        <taxon>Nostocales</taxon>
        <taxon>Nostocaceae</taxon>
        <taxon>Anabaena</taxon>
    </lineage>
</organism>
<dbReference type="EMBL" id="KJ502174">
    <property type="protein sequence ID" value="AHZ20768.1"/>
    <property type="molecule type" value="Genomic_DNA"/>
</dbReference>
<dbReference type="AlphaFoldDB" id="A0A024BT53"/>
<evidence type="ECO:0000313" key="1">
    <source>
        <dbReference type="EMBL" id="AHZ20768.1"/>
    </source>
</evidence>
<proteinExistence type="predicted"/>
<accession>A0A024BT53</accession>
<gene>
    <name evidence="1" type="primary">hasI</name>
</gene>
<name>A0A024BT53_9NOST</name>